<keyword evidence="11 22" id="KW-0547">Nucleotide-binding</keyword>
<dbReference type="RefSeq" id="WP_011391178.1">
    <property type="nucleotide sequence ID" value="NC_007643.1"/>
</dbReference>
<accession>Q2RNS0</accession>
<dbReference type="EC" id="6.3.2.12" evidence="6"/>
<evidence type="ECO:0000313" key="25">
    <source>
        <dbReference type="Proteomes" id="UP000001929"/>
    </source>
</evidence>
<dbReference type="GO" id="GO:0004326">
    <property type="term" value="F:tetrahydrofolylpolyglutamate synthase activity"/>
    <property type="evidence" value="ECO:0007669"/>
    <property type="project" value="UniProtKB-EC"/>
</dbReference>
<dbReference type="GO" id="GO:0046872">
    <property type="term" value="F:metal ion binding"/>
    <property type="evidence" value="ECO:0007669"/>
    <property type="project" value="UniProtKB-KW"/>
</dbReference>
<evidence type="ECO:0000256" key="12">
    <source>
        <dbReference type="ARBA" id="ARBA00022840"/>
    </source>
</evidence>
<evidence type="ECO:0000256" key="7">
    <source>
        <dbReference type="ARBA" id="ARBA00013025"/>
    </source>
</evidence>
<dbReference type="Pfam" id="PF02875">
    <property type="entry name" value="Mur_ligase_C"/>
    <property type="match status" value="1"/>
</dbReference>
<dbReference type="AlphaFoldDB" id="Q2RNS0"/>
<evidence type="ECO:0000256" key="3">
    <source>
        <dbReference type="ARBA" id="ARBA00004799"/>
    </source>
</evidence>
<dbReference type="InterPro" id="IPR001645">
    <property type="entry name" value="Folylpolyglutamate_synth"/>
</dbReference>
<dbReference type="PIRSF" id="PIRSF001563">
    <property type="entry name" value="Folylpolyglu_synth"/>
    <property type="match status" value="1"/>
</dbReference>
<dbReference type="PhylomeDB" id="Q2RNS0"/>
<name>Q2RNS0_RHORT</name>
<reference evidence="24 25" key="1">
    <citation type="journal article" date="2011" name="Stand. Genomic Sci.">
        <title>Complete genome sequence of Rhodospirillum rubrum type strain (S1).</title>
        <authorList>
            <person name="Munk A.C."/>
            <person name="Copeland A."/>
            <person name="Lucas S."/>
            <person name="Lapidus A."/>
            <person name="Del Rio T.G."/>
            <person name="Barry K."/>
            <person name="Detter J.C."/>
            <person name="Hammon N."/>
            <person name="Israni S."/>
            <person name="Pitluck S."/>
            <person name="Brettin T."/>
            <person name="Bruce D."/>
            <person name="Han C."/>
            <person name="Tapia R."/>
            <person name="Gilna P."/>
            <person name="Schmutz J."/>
            <person name="Larimer F."/>
            <person name="Land M."/>
            <person name="Kyrpides N.C."/>
            <person name="Mavromatis K."/>
            <person name="Richardson P."/>
            <person name="Rohde M."/>
            <person name="Goker M."/>
            <person name="Klenk H.P."/>
            <person name="Zhang Y."/>
            <person name="Roberts G.P."/>
            <person name="Reslewic S."/>
            <person name="Schwartz D.C."/>
        </authorList>
    </citation>
    <scope>NUCLEOTIDE SEQUENCE [LARGE SCALE GENOMIC DNA]</scope>
    <source>
        <strain evidence="25">ATCC 11170 / ATH 1.1.1 / DSM 467 / LMG 4362 / NCIMB 8255 / S1</strain>
    </source>
</reference>
<dbReference type="PANTHER" id="PTHR11136">
    <property type="entry name" value="FOLYLPOLYGLUTAMATE SYNTHASE-RELATED"/>
    <property type="match status" value="1"/>
</dbReference>
<evidence type="ECO:0000256" key="22">
    <source>
        <dbReference type="PIRNR" id="PIRNR001563"/>
    </source>
</evidence>
<evidence type="ECO:0000256" key="4">
    <source>
        <dbReference type="ARBA" id="ARBA00005150"/>
    </source>
</evidence>
<comment type="cofactor">
    <cofactor evidence="1">
        <name>Mg(2+)</name>
        <dbReference type="ChEBI" id="CHEBI:18420"/>
    </cofactor>
</comment>
<evidence type="ECO:0000256" key="5">
    <source>
        <dbReference type="ARBA" id="ARBA00008276"/>
    </source>
</evidence>
<dbReference type="GO" id="GO:0008841">
    <property type="term" value="F:dihydrofolate synthase activity"/>
    <property type="evidence" value="ECO:0007669"/>
    <property type="project" value="UniProtKB-EC"/>
</dbReference>
<dbReference type="EnsemblBacteria" id="ABC24225">
    <property type="protein sequence ID" value="ABC24225"/>
    <property type="gene ID" value="Rru_A3431"/>
</dbReference>
<dbReference type="InterPro" id="IPR036565">
    <property type="entry name" value="Mur-like_cat_sf"/>
</dbReference>
<evidence type="ECO:0000259" key="23">
    <source>
        <dbReference type="Pfam" id="PF02875"/>
    </source>
</evidence>
<evidence type="ECO:0000256" key="15">
    <source>
        <dbReference type="ARBA" id="ARBA00030048"/>
    </source>
</evidence>
<dbReference type="Proteomes" id="UP000001929">
    <property type="component" value="Chromosome"/>
</dbReference>
<dbReference type="FunFam" id="3.40.1190.10:FF:000011">
    <property type="entry name" value="Folylpolyglutamate synthase/dihydrofolate synthase"/>
    <property type="match status" value="1"/>
</dbReference>
<dbReference type="PATRIC" id="fig|269796.9.peg.3547"/>
<evidence type="ECO:0000256" key="14">
    <source>
        <dbReference type="ARBA" id="ARBA00022909"/>
    </source>
</evidence>
<protein>
    <recommendedName>
        <fullName evidence="8">Dihydrofolate synthase/folylpolyglutamate synthase</fullName>
        <ecNumber evidence="6">6.3.2.12</ecNumber>
        <ecNumber evidence="7">6.3.2.17</ecNumber>
    </recommendedName>
    <alternativeName>
        <fullName evidence="17">Folylpoly-gamma-glutamate synthetase-dihydrofolate synthetase</fullName>
    </alternativeName>
    <alternativeName>
        <fullName evidence="15">Folylpolyglutamate synthetase</fullName>
    </alternativeName>
    <alternativeName>
        <fullName evidence="16">Tetrahydrofolylpolyglutamate synthase</fullName>
    </alternativeName>
</protein>
<organism evidence="24 25">
    <name type="scientific">Rhodospirillum rubrum (strain ATCC 11170 / ATH 1.1.1 / DSM 467 / LMG 4362 / NCIMB 8255 / S1)</name>
    <dbReference type="NCBI Taxonomy" id="269796"/>
    <lineage>
        <taxon>Bacteria</taxon>
        <taxon>Pseudomonadati</taxon>
        <taxon>Pseudomonadota</taxon>
        <taxon>Alphaproteobacteria</taxon>
        <taxon>Rhodospirillales</taxon>
        <taxon>Rhodospirillaceae</taxon>
        <taxon>Rhodospirillum</taxon>
    </lineage>
</organism>
<evidence type="ECO:0000313" key="24">
    <source>
        <dbReference type="EMBL" id="ABC24225.1"/>
    </source>
</evidence>
<comment type="catalytic activity">
    <reaction evidence="21">
        <text>7,8-dihydropteroate + L-glutamate + ATP = 7,8-dihydrofolate + ADP + phosphate + H(+)</text>
        <dbReference type="Rhea" id="RHEA:23584"/>
        <dbReference type="ChEBI" id="CHEBI:15378"/>
        <dbReference type="ChEBI" id="CHEBI:17839"/>
        <dbReference type="ChEBI" id="CHEBI:29985"/>
        <dbReference type="ChEBI" id="CHEBI:30616"/>
        <dbReference type="ChEBI" id="CHEBI:43474"/>
        <dbReference type="ChEBI" id="CHEBI:57451"/>
        <dbReference type="ChEBI" id="CHEBI:456216"/>
        <dbReference type="EC" id="6.3.2.12"/>
    </reaction>
</comment>
<evidence type="ECO:0000256" key="21">
    <source>
        <dbReference type="ARBA" id="ARBA00049161"/>
    </source>
</evidence>
<dbReference type="SUPFAM" id="SSF53623">
    <property type="entry name" value="MurD-like peptide ligases, catalytic domain"/>
    <property type="match status" value="1"/>
</dbReference>
<comment type="similarity">
    <text evidence="5 22">Belongs to the folylpolyglutamate synthase family.</text>
</comment>
<evidence type="ECO:0000256" key="1">
    <source>
        <dbReference type="ARBA" id="ARBA00001946"/>
    </source>
</evidence>
<evidence type="ECO:0000256" key="18">
    <source>
        <dbReference type="ARBA" id="ARBA00047493"/>
    </source>
</evidence>
<comment type="catalytic activity">
    <reaction evidence="19">
        <text>10-formyltetrahydrofolyl-(gamma-L-Glu)(n) + L-glutamate + ATP = 10-formyltetrahydrofolyl-(gamma-L-Glu)(n+1) + ADP + phosphate + H(+)</text>
        <dbReference type="Rhea" id="RHEA:51904"/>
        <dbReference type="Rhea" id="RHEA-COMP:13088"/>
        <dbReference type="Rhea" id="RHEA-COMP:14300"/>
        <dbReference type="ChEBI" id="CHEBI:15378"/>
        <dbReference type="ChEBI" id="CHEBI:29985"/>
        <dbReference type="ChEBI" id="CHEBI:30616"/>
        <dbReference type="ChEBI" id="CHEBI:43474"/>
        <dbReference type="ChEBI" id="CHEBI:134413"/>
        <dbReference type="ChEBI" id="CHEBI:456216"/>
        <dbReference type="EC" id="6.3.2.17"/>
    </reaction>
</comment>
<proteinExistence type="inferred from homology"/>
<evidence type="ECO:0000256" key="20">
    <source>
        <dbReference type="ARBA" id="ARBA00049035"/>
    </source>
</evidence>
<keyword evidence="12 22" id="KW-0067">ATP-binding</keyword>
<dbReference type="PANTHER" id="PTHR11136:SF0">
    <property type="entry name" value="DIHYDROFOLATE SYNTHETASE-RELATED"/>
    <property type="match status" value="1"/>
</dbReference>
<comment type="pathway">
    <text evidence="3">Cofactor biosynthesis; tetrahydrofolate biosynthesis; 7,8-dihydrofolate from 2-amino-4-hydroxy-6-hydroxymethyl-7,8-dihydropteridine diphosphate and 4-aminobenzoate: step 2/2.</text>
</comment>
<dbReference type="GO" id="GO:0046654">
    <property type="term" value="P:tetrahydrofolate biosynthetic process"/>
    <property type="evidence" value="ECO:0007669"/>
    <property type="project" value="UniProtKB-UniPathway"/>
</dbReference>
<keyword evidence="10" id="KW-0479">Metal-binding</keyword>
<sequence length="435" mass="44708">MNAPDGVLARLMGLHPKVIDLSLGRVERLLAALGHPERALPPVIHVAGTNGKGSVVATCRALLEAAGYRVHVYTSPHLVRFGERIRLAGTLIADEALRRLLEEVESANAKAPITFFEVTTAAAFLAFSRSPADVTLLEVGLGGRLDATNVIADPAVCAVTPIDLDHQQYLGSTLTAIAGEKAGILKAGAPAVIAPQPPEAAQTLAARATAVGAPTLWAGRDWSWERTTTGWRFAGLDLPLPVLAGPHQLGNAAQALAVIDALEARTGLRVEGVARARGLRAVDWPARLQRLDSGPLVERLAPGTTLWLDGGHNPHAGRALAAALGDDASGPLDVICGMLDTKDAGGFLGALAPLVRRLRCVAVPDGQTGAGLAPDALAGHARAAGIADARSCASVAEALTDLGAGTTPPPAARILICGSLYLAGTVLAENGTPPR</sequence>
<comment type="function">
    <text evidence="2">Functions in two distinct reactions of the de novo folate biosynthetic pathway. Catalyzes the addition of a glutamate residue to dihydropteroate (7,8-dihydropteroate or H2Pte) to form dihydrofolate (7,8-dihydrofolate monoglutamate or H2Pte-Glu). Also catalyzes successive additions of L-glutamate to tetrahydrofolate or 10-formyltetrahydrofolate or 5,10-methylenetetrahydrofolate, leading to folylpolyglutamate derivatives.</text>
</comment>
<dbReference type="EMBL" id="CP000230">
    <property type="protein sequence ID" value="ABC24225.1"/>
    <property type="molecule type" value="Genomic_DNA"/>
</dbReference>
<dbReference type="SUPFAM" id="SSF53244">
    <property type="entry name" value="MurD-like peptide ligases, peptide-binding domain"/>
    <property type="match status" value="1"/>
</dbReference>
<dbReference type="GO" id="GO:0046656">
    <property type="term" value="P:folic acid biosynthetic process"/>
    <property type="evidence" value="ECO:0007669"/>
    <property type="project" value="UniProtKB-KW"/>
</dbReference>
<dbReference type="InterPro" id="IPR004101">
    <property type="entry name" value="Mur_ligase_C"/>
</dbReference>
<evidence type="ECO:0000256" key="16">
    <source>
        <dbReference type="ARBA" id="ARBA00030592"/>
    </source>
</evidence>
<dbReference type="eggNOG" id="COG0285">
    <property type="taxonomic scope" value="Bacteria"/>
</dbReference>
<dbReference type="STRING" id="269796.Rru_A3431"/>
<evidence type="ECO:0000256" key="11">
    <source>
        <dbReference type="ARBA" id="ARBA00022741"/>
    </source>
</evidence>
<comment type="catalytic activity">
    <reaction evidence="20">
        <text>(6R)-5,10-methylenetetrahydrofolyl-(gamma-L-Glu)(n) + L-glutamate + ATP = (6R)-5,10-methylenetetrahydrofolyl-(gamma-L-Glu)(n+1) + ADP + phosphate + H(+)</text>
        <dbReference type="Rhea" id="RHEA:51912"/>
        <dbReference type="Rhea" id="RHEA-COMP:13257"/>
        <dbReference type="Rhea" id="RHEA-COMP:13258"/>
        <dbReference type="ChEBI" id="CHEBI:15378"/>
        <dbReference type="ChEBI" id="CHEBI:29985"/>
        <dbReference type="ChEBI" id="CHEBI:30616"/>
        <dbReference type="ChEBI" id="CHEBI:43474"/>
        <dbReference type="ChEBI" id="CHEBI:136572"/>
        <dbReference type="ChEBI" id="CHEBI:456216"/>
        <dbReference type="EC" id="6.3.2.17"/>
    </reaction>
</comment>
<evidence type="ECO:0000256" key="2">
    <source>
        <dbReference type="ARBA" id="ARBA00002714"/>
    </source>
</evidence>
<dbReference type="KEGG" id="rru:Rru_A3431"/>
<dbReference type="PROSITE" id="PS01012">
    <property type="entry name" value="FOLYLPOLYGLU_SYNT_2"/>
    <property type="match status" value="1"/>
</dbReference>
<evidence type="ECO:0000256" key="17">
    <source>
        <dbReference type="ARBA" id="ARBA00032510"/>
    </source>
</evidence>
<keyword evidence="14" id="KW-0289">Folate biosynthesis</keyword>
<dbReference type="EC" id="6.3.2.17" evidence="7"/>
<evidence type="ECO:0000256" key="8">
    <source>
        <dbReference type="ARBA" id="ARBA00019357"/>
    </source>
</evidence>
<evidence type="ECO:0000256" key="19">
    <source>
        <dbReference type="ARBA" id="ARBA00047808"/>
    </source>
</evidence>
<dbReference type="GO" id="GO:0005737">
    <property type="term" value="C:cytoplasm"/>
    <property type="evidence" value="ECO:0007669"/>
    <property type="project" value="TreeGrafter"/>
</dbReference>
<dbReference type="Gene3D" id="3.40.1190.10">
    <property type="entry name" value="Mur-like, catalytic domain"/>
    <property type="match status" value="1"/>
</dbReference>
<dbReference type="InterPro" id="IPR036615">
    <property type="entry name" value="Mur_ligase_C_dom_sf"/>
</dbReference>
<evidence type="ECO:0000256" key="13">
    <source>
        <dbReference type="ARBA" id="ARBA00022842"/>
    </source>
</evidence>
<dbReference type="NCBIfam" id="TIGR01499">
    <property type="entry name" value="folC"/>
    <property type="match status" value="1"/>
</dbReference>
<dbReference type="HOGENOM" id="CLU_015869_1_1_5"/>
<comment type="catalytic activity">
    <reaction evidence="18">
        <text>(6S)-5,6,7,8-tetrahydrofolyl-(gamma-L-Glu)(n) + L-glutamate + ATP = (6S)-5,6,7,8-tetrahydrofolyl-(gamma-L-Glu)(n+1) + ADP + phosphate + H(+)</text>
        <dbReference type="Rhea" id="RHEA:10580"/>
        <dbReference type="Rhea" id="RHEA-COMP:14738"/>
        <dbReference type="Rhea" id="RHEA-COMP:14740"/>
        <dbReference type="ChEBI" id="CHEBI:15378"/>
        <dbReference type="ChEBI" id="CHEBI:29985"/>
        <dbReference type="ChEBI" id="CHEBI:30616"/>
        <dbReference type="ChEBI" id="CHEBI:43474"/>
        <dbReference type="ChEBI" id="CHEBI:141005"/>
        <dbReference type="ChEBI" id="CHEBI:456216"/>
        <dbReference type="EC" id="6.3.2.17"/>
    </reaction>
</comment>
<evidence type="ECO:0000256" key="10">
    <source>
        <dbReference type="ARBA" id="ARBA00022723"/>
    </source>
</evidence>
<keyword evidence="9 22" id="KW-0436">Ligase</keyword>
<dbReference type="GO" id="GO:0005524">
    <property type="term" value="F:ATP binding"/>
    <property type="evidence" value="ECO:0007669"/>
    <property type="project" value="UniProtKB-KW"/>
</dbReference>
<gene>
    <name evidence="24" type="ordered locus">Rru_A3431</name>
</gene>
<keyword evidence="13" id="KW-0460">Magnesium</keyword>
<keyword evidence="25" id="KW-1185">Reference proteome</keyword>
<comment type="pathway">
    <text evidence="4">Cofactor biosynthesis; tetrahydrofolylpolyglutamate biosynthesis.</text>
</comment>
<evidence type="ECO:0000256" key="9">
    <source>
        <dbReference type="ARBA" id="ARBA00022598"/>
    </source>
</evidence>
<dbReference type="UniPathway" id="UPA00077">
    <property type="reaction ID" value="UER00157"/>
</dbReference>
<dbReference type="Gene3D" id="3.90.190.20">
    <property type="entry name" value="Mur ligase, C-terminal domain"/>
    <property type="match status" value="1"/>
</dbReference>
<dbReference type="InterPro" id="IPR018109">
    <property type="entry name" value="Folylpolyglutamate_synth_CS"/>
</dbReference>
<feature type="domain" description="Mur ligase C-terminal" evidence="23">
    <location>
        <begin position="303"/>
        <end position="419"/>
    </location>
</feature>
<evidence type="ECO:0000256" key="6">
    <source>
        <dbReference type="ARBA" id="ARBA00013023"/>
    </source>
</evidence>